<accession>A0ABU4RX64</accession>
<dbReference type="Gene3D" id="3.40.50.300">
    <property type="entry name" value="P-loop containing nucleotide triphosphate hydrolases"/>
    <property type="match status" value="1"/>
</dbReference>
<comment type="caution">
    <text evidence="1">The sequence shown here is derived from an EMBL/GenBank/DDBJ whole genome shotgun (WGS) entry which is preliminary data.</text>
</comment>
<protein>
    <recommendedName>
        <fullName evidence="3">Sulfotransferase family protein</fullName>
    </recommendedName>
</protein>
<dbReference type="InterPro" id="IPR027417">
    <property type="entry name" value="P-loop_NTPase"/>
</dbReference>
<reference evidence="1 2" key="1">
    <citation type="submission" date="2023-11" db="EMBL/GenBank/DDBJ databases">
        <title>Gilvimarinus fulvus sp. nov., isolated from the surface of Kelp.</title>
        <authorList>
            <person name="Sun Y.Y."/>
            <person name="Gong Y."/>
            <person name="Du Z.J."/>
        </authorList>
    </citation>
    <scope>NUCLEOTIDE SEQUENCE [LARGE SCALE GENOMIC DNA]</scope>
    <source>
        <strain evidence="1 2">SDUM040013</strain>
    </source>
</reference>
<dbReference type="RefSeq" id="WP_302722823.1">
    <property type="nucleotide sequence ID" value="NZ_JAULRU010000570.1"/>
</dbReference>
<sequence length="252" mass="28408">MRPVILHYHLFKNAGTSIDTCLQQSFGDRWCNFDSPVGHTISADDIVARLHQQPELCAISSHDAAPPLPSGDFRVYPIVMLRHPVLRAKSAYLFECGVQNSLSTTAAGFQAYIDERTKDLNGGVITNFQACRLANRSPSGPEQVAPATEHEYARRAINFIDSLAFFGLVERFHESLVRLNFYLVGEFPDIQLRHHWQNATQRNATSVDEQLASIAGELGPDLYQRLIDRNQQDLTLYQYACERFATPLTQLN</sequence>
<keyword evidence="2" id="KW-1185">Reference proteome</keyword>
<evidence type="ECO:0000313" key="2">
    <source>
        <dbReference type="Proteomes" id="UP001273505"/>
    </source>
</evidence>
<proteinExistence type="predicted"/>
<name>A0ABU4RX64_9GAMM</name>
<evidence type="ECO:0000313" key="1">
    <source>
        <dbReference type="EMBL" id="MDX6849480.1"/>
    </source>
</evidence>
<organism evidence="1 2">
    <name type="scientific">Gilvimarinus gilvus</name>
    <dbReference type="NCBI Taxonomy" id="3058038"/>
    <lineage>
        <taxon>Bacteria</taxon>
        <taxon>Pseudomonadati</taxon>
        <taxon>Pseudomonadota</taxon>
        <taxon>Gammaproteobacteria</taxon>
        <taxon>Cellvibrionales</taxon>
        <taxon>Cellvibrionaceae</taxon>
        <taxon>Gilvimarinus</taxon>
    </lineage>
</organism>
<dbReference type="EMBL" id="JAXAFO010000012">
    <property type="protein sequence ID" value="MDX6849480.1"/>
    <property type="molecule type" value="Genomic_DNA"/>
</dbReference>
<evidence type="ECO:0008006" key="3">
    <source>
        <dbReference type="Google" id="ProtNLM"/>
    </source>
</evidence>
<dbReference type="Proteomes" id="UP001273505">
    <property type="component" value="Unassembled WGS sequence"/>
</dbReference>
<gene>
    <name evidence="1" type="ORF">SCD92_08920</name>
</gene>